<evidence type="ECO:0000313" key="5">
    <source>
        <dbReference type="Proteomes" id="UP001359886"/>
    </source>
</evidence>
<name>A0AAW9RKX6_9GAMM</name>
<evidence type="ECO:0000256" key="1">
    <source>
        <dbReference type="SAM" id="SignalP"/>
    </source>
</evidence>
<feature type="domain" description="Peptidase M16 C-terminal" evidence="3">
    <location>
        <begin position="210"/>
        <end position="385"/>
    </location>
</feature>
<dbReference type="AlphaFoldDB" id="A0AAW9RKX6"/>
<sequence>MDLRLPAPTRRTGLRNLLVSLLAVVLSLPALAAEMPDIDIPYERFVLPNGLRVIVHEDRKAPIVAVSIWYHVGSKNEPEGRTGFAHLFEHIMFEGSENYDDRFSKPLEQVGATSLNGTTWFDRTNYFENVPTPALELALFLESDRMGHLLGVLTQDKLDQERGVVQNEKRQGDNQPYGKVGYRVLEGLYPPGHPYRHNTIGSMEDLEAASLEDVHEWFKTYYGAANTVVVLAGDISPERGRELVAKYFGDIPPGPPLTRMQAMVPDRDTDTREVMVDRVPQIRSFQNWAVPGRTTRDRALLELAAYVLGDGKNSRLYQALIYETQHAVSLSVEVEPQELASIFTIDTTLRPGATLQEVDGIIAHELERFLARGPGEEELARARSKINASVIRGLEQVGGFGGKAGTLAEGELYDGNPAFYKTLLQWINEASPEDVREAAVTWLSDGRYQLDVMPDPAYAAAATGVDRSQGLPVVEDLPDLSFPEVQRGTLKNGINVVLAERHAVPVVSVSMQFDAGYAADADRTLGTAGFTLAMLDESTRNRSALEIDAEAERLGAEISSGSNLDMSTVSLSALKQNLAPSIELFADIVRNPAFAPEEMERQRVRRLAAIEQEKNSPVGIALRTLPPLIYGDDHAYGIPFTGSGTEESVASISRDDLTRFHRDWLRPDNATLFVVGDTSLDEVLPLLDSAFGDWKAPRSDLPRKHISDVELPAGPRLLVVDKPGSPQSLILAAHVAPPTGVDNNITIETMNDIIGGVYSARVNQNLRVDKGWSYGASTFLPDARGQRPFMVYAPVQTDRTGDSIRELVGEFERFQASEPAGREELTRVVRNNVYSLPGQYETNGAVLNALLANDRFGRPDDYVATLAGQYQAQSLEKVQGAAENVLHPERLTWVVVGDREQIMEQLRNLDLAPVEVMDSGGQIEDHP</sequence>
<proteinExistence type="predicted"/>
<dbReference type="RefSeq" id="WP_354695505.1">
    <property type="nucleotide sequence ID" value="NZ_JAZHOG010000007.1"/>
</dbReference>
<protein>
    <submittedName>
        <fullName evidence="4">Pitrilysin family protein</fullName>
    </submittedName>
</protein>
<dbReference type="InterPro" id="IPR011249">
    <property type="entry name" value="Metalloenz_LuxS/M16"/>
</dbReference>
<dbReference type="InterPro" id="IPR050361">
    <property type="entry name" value="MPP/UQCRC_Complex"/>
</dbReference>
<feature type="domain" description="Peptidase M16 N-terminal" evidence="2">
    <location>
        <begin position="496"/>
        <end position="616"/>
    </location>
</feature>
<feature type="signal peptide" evidence="1">
    <location>
        <begin position="1"/>
        <end position="32"/>
    </location>
</feature>
<dbReference type="EMBL" id="JAZHOG010000007">
    <property type="protein sequence ID" value="MEJ8568181.1"/>
    <property type="molecule type" value="Genomic_DNA"/>
</dbReference>
<feature type="chain" id="PRO_5043813210" evidence="1">
    <location>
        <begin position="33"/>
        <end position="927"/>
    </location>
</feature>
<dbReference type="Proteomes" id="UP001359886">
    <property type="component" value="Unassembled WGS sequence"/>
</dbReference>
<dbReference type="PANTHER" id="PTHR11851:SF224">
    <property type="entry name" value="PROCESSING PROTEASE"/>
    <property type="match status" value="1"/>
</dbReference>
<dbReference type="GO" id="GO:0046872">
    <property type="term" value="F:metal ion binding"/>
    <property type="evidence" value="ECO:0007669"/>
    <property type="project" value="InterPro"/>
</dbReference>
<keyword evidence="5" id="KW-1185">Reference proteome</keyword>
<evidence type="ECO:0000259" key="2">
    <source>
        <dbReference type="Pfam" id="PF00675"/>
    </source>
</evidence>
<feature type="domain" description="Peptidase M16 N-terminal" evidence="2">
    <location>
        <begin position="52"/>
        <end position="175"/>
    </location>
</feature>
<dbReference type="SUPFAM" id="SSF63411">
    <property type="entry name" value="LuxS/MPP-like metallohydrolase"/>
    <property type="match status" value="4"/>
</dbReference>
<evidence type="ECO:0000259" key="3">
    <source>
        <dbReference type="Pfam" id="PF05193"/>
    </source>
</evidence>
<comment type="caution">
    <text evidence="4">The sequence shown here is derived from an EMBL/GenBank/DDBJ whole genome shotgun (WGS) entry which is preliminary data.</text>
</comment>
<evidence type="ECO:0000313" key="4">
    <source>
        <dbReference type="EMBL" id="MEJ8568181.1"/>
    </source>
</evidence>
<dbReference type="Gene3D" id="3.30.830.10">
    <property type="entry name" value="Metalloenzyme, LuxS/M16 peptidase-like"/>
    <property type="match status" value="4"/>
</dbReference>
<feature type="domain" description="Peptidase M16 C-terminal" evidence="3">
    <location>
        <begin position="651"/>
        <end position="830"/>
    </location>
</feature>
<keyword evidence="1" id="KW-0732">Signal</keyword>
<accession>A0AAW9RKX6</accession>
<dbReference type="Pfam" id="PF05193">
    <property type="entry name" value="Peptidase_M16_C"/>
    <property type="match status" value="2"/>
</dbReference>
<dbReference type="InterPro" id="IPR007863">
    <property type="entry name" value="Peptidase_M16_C"/>
</dbReference>
<dbReference type="InterPro" id="IPR011765">
    <property type="entry name" value="Pept_M16_N"/>
</dbReference>
<organism evidence="4 5">
    <name type="scientific">Elongatibacter sediminis</name>
    <dbReference type="NCBI Taxonomy" id="3119006"/>
    <lineage>
        <taxon>Bacteria</taxon>
        <taxon>Pseudomonadati</taxon>
        <taxon>Pseudomonadota</taxon>
        <taxon>Gammaproteobacteria</taxon>
        <taxon>Chromatiales</taxon>
        <taxon>Wenzhouxiangellaceae</taxon>
        <taxon>Elongatibacter</taxon>
    </lineage>
</organism>
<reference evidence="4 5" key="1">
    <citation type="submission" date="2024-02" db="EMBL/GenBank/DDBJ databases">
        <title>A novel Wenzhouxiangellaceae bacterium, isolated from coastal sediments.</title>
        <authorList>
            <person name="Du Z.-J."/>
            <person name="Ye Y.-Q."/>
            <person name="Zhang X.-Y."/>
        </authorList>
    </citation>
    <scope>NUCLEOTIDE SEQUENCE [LARGE SCALE GENOMIC DNA]</scope>
    <source>
        <strain evidence="4 5">CH-27</strain>
    </source>
</reference>
<gene>
    <name evidence="4" type="ORF">V3330_11135</name>
</gene>
<dbReference type="Pfam" id="PF00675">
    <property type="entry name" value="Peptidase_M16"/>
    <property type="match status" value="2"/>
</dbReference>
<dbReference type="PANTHER" id="PTHR11851">
    <property type="entry name" value="METALLOPROTEASE"/>
    <property type="match status" value="1"/>
</dbReference>